<gene>
    <name evidence="1" type="ORF">H920_02986</name>
</gene>
<dbReference type="Proteomes" id="UP000028990">
    <property type="component" value="Unassembled WGS sequence"/>
</dbReference>
<dbReference type="EMBL" id="KN121683">
    <property type="protein sequence ID" value="KFO35613.1"/>
    <property type="molecule type" value="Genomic_DNA"/>
</dbReference>
<evidence type="ECO:0000313" key="1">
    <source>
        <dbReference type="EMBL" id="KFO35613.1"/>
    </source>
</evidence>
<reference evidence="1 2" key="1">
    <citation type="submission" date="2013-11" db="EMBL/GenBank/DDBJ databases">
        <title>The Damaraland mole rat (Fukomys damarensis) genome and evolution of African mole rats.</title>
        <authorList>
            <person name="Gladyshev V.N."/>
            <person name="Fang X."/>
        </authorList>
    </citation>
    <scope>NUCLEOTIDE SEQUENCE [LARGE SCALE GENOMIC DNA]</scope>
    <source>
        <tissue evidence="1">Liver</tissue>
    </source>
</reference>
<keyword evidence="2" id="KW-1185">Reference proteome</keyword>
<accession>A0A091DYS2</accession>
<sequence length="107" mass="12174">MGPTEKRASREAAENKWPPVYKKPHLAARWEQHLMVCTQIDNENDHIFLIGWFPGKVCLADELLLAATLLSTDDSGTAADLDQFSSKQLRKEINPQTEKENWNFSSC</sequence>
<protein>
    <submittedName>
        <fullName evidence="1">Uncharacterized protein</fullName>
    </submittedName>
</protein>
<name>A0A091DYS2_FUKDA</name>
<evidence type="ECO:0000313" key="2">
    <source>
        <dbReference type="Proteomes" id="UP000028990"/>
    </source>
</evidence>
<organism evidence="1 2">
    <name type="scientific">Fukomys damarensis</name>
    <name type="common">Damaraland mole rat</name>
    <name type="synonym">Cryptomys damarensis</name>
    <dbReference type="NCBI Taxonomy" id="885580"/>
    <lineage>
        <taxon>Eukaryota</taxon>
        <taxon>Metazoa</taxon>
        <taxon>Chordata</taxon>
        <taxon>Craniata</taxon>
        <taxon>Vertebrata</taxon>
        <taxon>Euteleostomi</taxon>
        <taxon>Mammalia</taxon>
        <taxon>Eutheria</taxon>
        <taxon>Euarchontoglires</taxon>
        <taxon>Glires</taxon>
        <taxon>Rodentia</taxon>
        <taxon>Hystricomorpha</taxon>
        <taxon>Bathyergidae</taxon>
        <taxon>Fukomys</taxon>
    </lineage>
</organism>
<proteinExistence type="predicted"/>
<dbReference type="AlphaFoldDB" id="A0A091DYS2"/>